<organism evidence="2 3">
    <name type="scientific">Viridibacillus arvi</name>
    <dbReference type="NCBI Taxonomy" id="263475"/>
    <lineage>
        <taxon>Bacteria</taxon>
        <taxon>Bacillati</taxon>
        <taxon>Bacillota</taxon>
        <taxon>Bacilli</taxon>
        <taxon>Bacillales</taxon>
        <taxon>Caryophanaceae</taxon>
        <taxon>Viridibacillus</taxon>
    </lineage>
</organism>
<protein>
    <submittedName>
        <fullName evidence="2">Uncharacterized protein</fullName>
    </submittedName>
</protein>
<evidence type="ECO:0000313" key="3">
    <source>
        <dbReference type="Proteomes" id="UP000036867"/>
    </source>
</evidence>
<keyword evidence="1" id="KW-0472">Membrane</keyword>
<dbReference type="STRING" id="263475.AMD00_01755"/>
<dbReference type="InterPro" id="IPR025945">
    <property type="entry name" value="DHHW"/>
</dbReference>
<keyword evidence="1" id="KW-1133">Transmembrane helix</keyword>
<feature type="transmembrane region" description="Helical" evidence="1">
    <location>
        <begin position="9"/>
        <end position="29"/>
    </location>
</feature>
<sequence>MKKGNISEIIHIGCMVGIVIMGFTLFILLPKDNISENEKRQLTTSPSLSVESFLNKSYSKQLDLYVNDTFPFREQFIALNSFYNNAKGIRSGTDEIQIYNIQK</sequence>
<keyword evidence="1" id="KW-0812">Transmembrane</keyword>
<comment type="caution">
    <text evidence="2">The sequence shown here is derived from an EMBL/GenBank/DDBJ whole genome shotgun (WGS) entry which is preliminary data.</text>
</comment>
<dbReference type="EMBL" id="LILB01000001">
    <property type="protein sequence ID" value="KOO51253.1"/>
    <property type="molecule type" value="Genomic_DNA"/>
</dbReference>
<evidence type="ECO:0000313" key="2">
    <source>
        <dbReference type="EMBL" id="KOO51253.1"/>
    </source>
</evidence>
<name>A0A0M0LKL2_9BACL</name>
<dbReference type="Proteomes" id="UP000036867">
    <property type="component" value="Unassembled WGS sequence"/>
</dbReference>
<keyword evidence="3" id="KW-1185">Reference proteome</keyword>
<dbReference type="Pfam" id="PF14286">
    <property type="entry name" value="DHHW"/>
    <property type="match status" value="1"/>
</dbReference>
<accession>A0A0M0LKL2</accession>
<dbReference type="AlphaFoldDB" id="A0A0M0LKL2"/>
<proteinExistence type="predicted"/>
<evidence type="ECO:0000256" key="1">
    <source>
        <dbReference type="SAM" id="Phobius"/>
    </source>
</evidence>
<dbReference type="OrthoDB" id="175771at2"/>
<gene>
    <name evidence="2" type="ORF">AMD00_01755</name>
</gene>
<reference evidence="3" key="1">
    <citation type="submission" date="2015-08" db="EMBL/GenBank/DDBJ databases">
        <title>Fjat-10028 dsm 16317.</title>
        <authorList>
            <person name="Liu B."/>
            <person name="Wang J."/>
            <person name="Zhu Y."/>
            <person name="Liu G."/>
            <person name="Chen Q."/>
            <person name="Chen Z."/>
            <person name="Lan J."/>
            <person name="Che J."/>
            <person name="Ge C."/>
            <person name="Shi H."/>
            <person name="Pan Z."/>
            <person name="Liu X."/>
        </authorList>
    </citation>
    <scope>NUCLEOTIDE SEQUENCE [LARGE SCALE GENOMIC DNA]</scope>
    <source>
        <strain evidence="3">DSM 16317</strain>
    </source>
</reference>